<dbReference type="RefSeq" id="WP_305024920.1">
    <property type="nucleotide sequence ID" value="NZ_JAUQTB010000009.1"/>
</dbReference>
<evidence type="ECO:0000313" key="2">
    <source>
        <dbReference type="EMBL" id="MDO7907705.1"/>
    </source>
</evidence>
<dbReference type="GO" id="GO:0016787">
    <property type="term" value="F:hydrolase activity"/>
    <property type="evidence" value="ECO:0007669"/>
    <property type="project" value="UniProtKB-KW"/>
</dbReference>
<reference evidence="2 3" key="1">
    <citation type="submission" date="2023-07" db="EMBL/GenBank/DDBJ databases">
        <title>Paenibacillus sp. JX-17 nov. isolated from soil.</title>
        <authorList>
            <person name="Wan Y."/>
            <person name="Liu B."/>
        </authorList>
    </citation>
    <scope>NUCLEOTIDE SEQUENCE [LARGE SCALE GENOMIC DNA]</scope>
    <source>
        <strain evidence="2 3">JX-17</strain>
    </source>
</reference>
<dbReference type="PANTHER" id="PTHR43265">
    <property type="entry name" value="ESTERASE ESTD"/>
    <property type="match status" value="1"/>
</dbReference>
<keyword evidence="2" id="KW-0378">Hydrolase</keyword>
<evidence type="ECO:0000313" key="3">
    <source>
        <dbReference type="Proteomes" id="UP001240171"/>
    </source>
</evidence>
<dbReference type="Gene3D" id="3.40.50.1820">
    <property type="entry name" value="alpha/beta hydrolase"/>
    <property type="match status" value="1"/>
</dbReference>
<name>A0ABT9CFP9_9BACL</name>
<dbReference type="InterPro" id="IPR029058">
    <property type="entry name" value="AB_hydrolase_fold"/>
</dbReference>
<keyword evidence="3" id="KW-1185">Reference proteome</keyword>
<sequence>MRKKWGITLLILLLLLGASGIYILQQNSFAMDQQAVEIGAPQGKLTGVLTLPKKYSGKVGLVLFIHGDGPINATHDDGYKPLWERLAAIGYASLSMDKRGIGGSAGNWLEQSIDDRVAEARQALAWARQQPMIDADRIGVWGASQAGWVIPKLAGKEPLAFSILVSPAINWLRQGEYNTRSQMTKDGQSPDEIEQQVSEDKRINDLLKADAPYDDYVRAAGKQEVMSRERWKFVSLNYTADATDDIANFHSPILLMLGDHDVNVDVKETEKVYRERVSPSALLRVKVLPDTEHSMLSTATAESPLRVLLISLFAPRNITAAGYMHEITDFLKNVYSNQGIQPIQTQTP</sequence>
<dbReference type="InterPro" id="IPR053145">
    <property type="entry name" value="AB_hydrolase_Est10"/>
</dbReference>
<dbReference type="Proteomes" id="UP001240171">
    <property type="component" value="Unassembled WGS sequence"/>
</dbReference>
<dbReference type="SUPFAM" id="SSF53474">
    <property type="entry name" value="alpha/beta-Hydrolases"/>
    <property type="match status" value="1"/>
</dbReference>
<organism evidence="2 3">
    <name type="scientific">Paenibacillus lacisoli</name>
    <dbReference type="NCBI Taxonomy" id="3064525"/>
    <lineage>
        <taxon>Bacteria</taxon>
        <taxon>Bacillati</taxon>
        <taxon>Bacillota</taxon>
        <taxon>Bacilli</taxon>
        <taxon>Bacillales</taxon>
        <taxon>Paenibacillaceae</taxon>
        <taxon>Paenibacillus</taxon>
    </lineage>
</organism>
<evidence type="ECO:0000259" key="1">
    <source>
        <dbReference type="Pfam" id="PF12146"/>
    </source>
</evidence>
<proteinExistence type="predicted"/>
<dbReference type="Pfam" id="PF12146">
    <property type="entry name" value="Hydrolase_4"/>
    <property type="match status" value="1"/>
</dbReference>
<comment type="caution">
    <text evidence="2">The sequence shown here is derived from an EMBL/GenBank/DDBJ whole genome shotgun (WGS) entry which is preliminary data.</text>
</comment>
<protein>
    <submittedName>
        <fullName evidence="2">Alpha/beta hydrolase</fullName>
    </submittedName>
</protein>
<accession>A0ABT9CFP9</accession>
<dbReference type="EMBL" id="JAUQTB010000009">
    <property type="protein sequence ID" value="MDO7907705.1"/>
    <property type="molecule type" value="Genomic_DNA"/>
</dbReference>
<feature type="domain" description="Serine aminopeptidase S33" evidence="1">
    <location>
        <begin position="60"/>
        <end position="296"/>
    </location>
</feature>
<dbReference type="InterPro" id="IPR022742">
    <property type="entry name" value="Hydrolase_4"/>
</dbReference>
<gene>
    <name evidence="2" type="ORF">Q5741_14940</name>
</gene>
<dbReference type="PANTHER" id="PTHR43265:SF1">
    <property type="entry name" value="ESTERASE ESTD"/>
    <property type="match status" value="1"/>
</dbReference>